<dbReference type="AlphaFoldDB" id="A0AA86PIK0"/>
<protein>
    <submittedName>
        <fullName evidence="2">Hypothetical_protein</fullName>
    </submittedName>
</protein>
<comment type="caution">
    <text evidence="1">The sequence shown here is derived from an EMBL/GenBank/DDBJ whole genome shotgun (WGS) entry which is preliminary data.</text>
</comment>
<reference evidence="2 3" key="2">
    <citation type="submission" date="2024-07" db="EMBL/GenBank/DDBJ databases">
        <authorList>
            <person name="Akdeniz Z."/>
        </authorList>
    </citation>
    <scope>NUCLEOTIDE SEQUENCE [LARGE SCALE GENOMIC DNA]</scope>
</reference>
<keyword evidence="3" id="KW-1185">Reference proteome</keyword>
<evidence type="ECO:0000313" key="2">
    <source>
        <dbReference type="EMBL" id="CAL6017446.1"/>
    </source>
</evidence>
<evidence type="ECO:0000313" key="1">
    <source>
        <dbReference type="EMBL" id="CAI9940380.1"/>
    </source>
</evidence>
<dbReference type="Proteomes" id="UP001642409">
    <property type="component" value="Unassembled WGS sequence"/>
</dbReference>
<organism evidence="1">
    <name type="scientific">Hexamita inflata</name>
    <dbReference type="NCBI Taxonomy" id="28002"/>
    <lineage>
        <taxon>Eukaryota</taxon>
        <taxon>Metamonada</taxon>
        <taxon>Diplomonadida</taxon>
        <taxon>Hexamitidae</taxon>
        <taxon>Hexamitinae</taxon>
        <taxon>Hexamita</taxon>
    </lineage>
</organism>
<sequence>MTLYCKAQTQYDLQSMATQLCTPHTSPQKIQHLPKLFVKNPRCQQHLKKFQQKSIAISTAISKSQCGAPHSSPTRLTPQIRIAQTIGQEDTLQLPKLPTQPLKTTSQKVQEAIQFDLLQSRNPKSIETLGLLNNIQLQTPKKIVKLTPKYIPLRDFDICKDAHKQQMLIYHKWEQVNGKRLASFEIQ</sequence>
<dbReference type="EMBL" id="CATOUU010000675">
    <property type="protein sequence ID" value="CAI9940380.1"/>
    <property type="molecule type" value="Genomic_DNA"/>
</dbReference>
<name>A0AA86PIK0_9EUKA</name>
<reference evidence="1" key="1">
    <citation type="submission" date="2023-06" db="EMBL/GenBank/DDBJ databases">
        <authorList>
            <person name="Kurt Z."/>
        </authorList>
    </citation>
    <scope>NUCLEOTIDE SEQUENCE</scope>
</reference>
<evidence type="ECO:0000313" key="3">
    <source>
        <dbReference type="Proteomes" id="UP001642409"/>
    </source>
</evidence>
<gene>
    <name evidence="2" type="ORF">HINF_LOCUS25995</name>
    <name evidence="1" type="ORF">HINF_LOCUS28025</name>
</gene>
<proteinExistence type="predicted"/>
<dbReference type="EMBL" id="CAXDID020000078">
    <property type="protein sequence ID" value="CAL6017446.1"/>
    <property type="molecule type" value="Genomic_DNA"/>
</dbReference>
<accession>A0AA86PIK0</accession>